<evidence type="ECO:0000256" key="7">
    <source>
        <dbReference type="ARBA" id="ARBA00023134"/>
    </source>
</evidence>
<dbReference type="EC" id="6.5.1.8" evidence="2"/>
<dbReference type="SUPFAM" id="SSF103365">
    <property type="entry name" value="Hypothetical protein PH1602"/>
    <property type="match status" value="1"/>
</dbReference>
<evidence type="ECO:0000256" key="9">
    <source>
        <dbReference type="ARBA" id="ARBA00047746"/>
    </source>
</evidence>
<evidence type="ECO:0000256" key="3">
    <source>
        <dbReference type="ARBA" id="ARBA00022598"/>
    </source>
</evidence>
<reference evidence="10 11" key="1">
    <citation type="submission" date="2021-12" db="EMBL/GenBank/DDBJ databases">
        <title>Discovery of the Pendulisporaceae a myxobacterial family with distinct sporulation behavior and unique specialized metabolism.</title>
        <authorList>
            <person name="Garcia R."/>
            <person name="Popoff A."/>
            <person name="Bader C.D."/>
            <person name="Loehr J."/>
            <person name="Walesch S."/>
            <person name="Walt C."/>
            <person name="Boldt J."/>
            <person name="Bunk B."/>
            <person name="Haeckl F.J.F.P.J."/>
            <person name="Gunesch A.P."/>
            <person name="Birkelbach J."/>
            <person name="Nuebel U."/>
            <person name="Pietschmann T."/>
            <person name="Bach T."/>
            <person name="Mueller R."/>
        </authorList>
    </citation>
    <scope>NUCLEOTIDE SEQUENCE [LARGE SCALE GENOMIC DNA]</scope>
    <source>
        <strain evidence="10 11">MSr12523</strain>
    </source>
</reference>
<keyword evidence="7" id="KW-0342">GTP-binding</keyword>
<dbReference type="Proteomes" id="UP001379533">
    <property type="component" value="Chromosome"/>
</dbReference>
<comment type="cofactor">
    <cofactor evidence="1">
        <name>Mn(2+)</name>
        <dbReference type="ChEBI" id="CHEBI:29035"/>
    </cofactor>
</comment>
<dbReference type="EMBL" id="CP089982">
    <property type="protein sequence ID" value="WXA95417.1"/>
    <property type="molecule type" value="Genomic_DNA"/>
</dbReference>
<proteinExistence type="predicted"/>
<organism evidence="10 11">
    <name type="scientific">Pendulispora brunnea</name>
    <dbReference type="NCBI Taxonomy" id="2905690"/>
    <lineage>
        <taxon>Bacteria</taxon>
        <taxon>Pseudomonadati</taxon>
        <taxon>Myxococcota</taxon>
        <taxon>Myxococcia</taxon>
        <taxon>Myxococcales</taxon>
        <taxon>Sorangiineae</taxon>
        <taxon>Pendulisporaceae</taxon>
        <taxon>Pendulispora</taxon>
    </lineage>
</organism>
<evidence type="ECO:0000256" key="2">
    <source>
        <dbReference type="ARBA" id="ARBA00012726"/>
    </source>
</evidence>
<evidence type="ECO:0000256" key="5">
    <source>
        <dbReference type="ARBA" id="ARBA00022741"/>
    </source>
</evidence>
<dbReference type="NCBIfam" id="NF007153">
    <property type="entry name" value="PRK09588.1"/>
    <property type="match status" value="1"/>
</dbReference>
<dbReference type="Pfam" id="PF01139">
    <property type="entry name" value="RtcB"/>
    <property type="match status" value="2"/>
</dbReference>
<evidence type="ECO:0000256" key="8">
    <source>
        <dbReference type="ARBA" id="ARBA00023211"/>
    </source>
</evidence>
<keyword evidence="6" id="KW-0692">RNA repair</keyword>
<protein>
    <recommendedName>
        <fullName evidence="2">3'-phosphate/5'-hydroxy nucleic acid ligase</fullName>
        <ecNumber evidence="2">6.5.1.8</ecNumber>
    </recommendedName>
</protein>
<evidence type="ECO:0000313" key="11">
    <source>
        <dbReference type="Proteomes" id="UP001379533"/>
    </source>
</evidence>
<dbReference type="Gene3D" id="3.90.1860.10">
    <property type="entry name" value="tRNA-splicing ligase RtcB"/>
    <property type="match status" value="1"/>
</dbReference>
<keyword evidence="5" id="KW-0547">Nucleotide-binding</keyword>
<evidence type="ECO:0000256" key="6">
    <source>
        <dbReference type="ARBA" id="ARBA00022800"/>
    </source>
</evidence>
<comment type="catalytic activity">
    <reaction evidence="9">
        <text>a 3'-end 3'-phospho-ribonucleotide-RNA + a 5'-end dephospho-ribonucleoside-RNA + GTP = a ribonucleotidyl-ribonucleotide-RNA + GMP + diphosphate</text>
        <dbReference type="Rhea" id="RHEA:68076"/>
        <dbReference type="Rhea" id="RHEA-COMP:10463"/>
        <dbReference type="Rhea" id="RHEA-COMP:13936"/>
        <dbReference type="Rhea" id="RHEA-COMP:17355"/>
        <dbReference type="ChEBI" id="CHEBI:33019"/>
        <dbReference type="ChEBI" id="CHEBI:37565"/>
        <dbReference type="ChEBI" id="CHEBI:58115"/>
        <dbReference type="ChEBI" id="CHEBI:83062"/>
        <dbReference type="ChEBI" id="CHEBI:138284"/>
        <dbReference type="ChEBI" id="CHEBI:173118"/>
        <dbReference type="EC" id="6.5.1.8"/>
    </reaction>
</comment>
<dbReference type="GO" id="GO:0016874">
    <property type="term" value="F:ligase activity"/>
    <property type="evidence" value="ECO:0007669"/>
    <property type="project" value="UniProtKB-KW"/>
</dbReference>
<dbReference type="InterPro" id="IPR001233">
    <property type="entry name" value="RtcB"/>
</dbReference>
<dbReference type="InterPro" id="IPR017510">
    <property type="entry name" value="RtcB2"/>
</dbReference>
<keyword evidence="3 10" id="KW-0436">Ligase</keyword>
<evidence type="ECO:0000313" key="10">
    <source>
        <dbReference type="EMBL" id="WXA95417.1"/>
    </source>
</evidence>
<dbReference type="PANTHER" id="PTHR11118">
    <property type="entry name" value="RNA-SPLICING LIGASE RTCB HOMOLOG"/>
    <property type="match status" value="1"/>
</dbReference>
<evidence type="ECO:0000256" key="4">
    <source>
        <dbReference type="ARBA" id="ARBA00022723"/>
    </source>
</evidence>
<dbReference type="NCBIfam" id="TIGR03073">
    <property type="entry name" value="release_rtcB"/>
    <property type="match status" value="1"/>
</dbReference>
<sequence>MIRIDERAHIVASPSSWIEGEAERQLRTTSGLAGVRWAVGMPDLHPGKGHPIGAAILVDGIVYPHLVGSDIGCGMALFRLELPGSKLNAERLAKRLRGLEGTWEGDAEAWLRDRGVVDPSFVDALGTIGGGNHFAELQAVHELAEPSAVHPLGIEKKSLVLLVHSGSRGLGESILRAHVAIYGAKGLEVDSTAGRDYLRAHDRAVMWGRANRALIAHRFAESVGADLHPVLDVCHNAVTPHDGGWLHRKGAAPHDQGPVAIPGSRGTLTYLVEPTGDGVSSGHSLAHGAGRKWTRSDARARMRDRFRAGELLRTDLGGFVVCDDKDLLFEEAPDAYKRIDRVVADLVDAGACRVLATLRPVVTYKIRKNGRE</sequence>
<name>A0ABZ2K9Q2_9BACT</name>
<keyword evidence="8" id="KW-0464">Manganese</keyword>
<gene>
    <name evidence="10" type="ORF">LZC95_00995</name>
</gene>
<evidence type="ECO:0000256" key="1">
    <source>
        <dbReference type="ARBA" id="ARBA00001936"/>
    </source>
</evidence>
<dbReference type="PANTHER" id="PTHR11118:SF1">
    <property type="entry name" value="RNA-SPLICING LIGASE RTCB HOMOLOG"/>
    <property type="match status" value="1"/>
</dbReference>
<keyword evidence="11" id="KW-1185">Reference proteome</keyword>
<accession>A0ABZ2K9Q2</accession>
<dbReference type="InterPro" id="IPR036025">
    <property type="entry name" value="RtcB-like_sf"/>
</dbReference>
<dbReference type="RefSeq" id="WP_394846024.1">
    <property type="nucleotide sequence ID" value="NZ_CP089982.1"/>
</dbReference>
<keyword evidence="4" id="KW-0479">Metal-binding</keyword>